<feature type="region of interest" description="Disordered" evidence="1">
    <location>
        <begin position="41"/>
        <end position="60"/>
    </location>
</feature>
<evidence type="ECO:0000256" key="2">
    <source>
        <dbReference type="SAM" id="Phobius"/>
    </source>
</evidence>
<name>E6QMQ2_9ZZZZ</name>
<accession>E6QMQ2</accession>
<feature type="transmembrane region" description="Helical" evidence="2">
    <location>
        <begin position="12"/>
        <end position="33"/>
    </location>
</feature>
<comment type="caution">
    <text evidence="3">The sequence shown here is derived from an EMBL/GenBank/DDBJ whole genome shotgun (WGS) entry which is preliminary data.</text>
</comment>
<keyword evidence="2" id="KW-0812">Transmembrane</keyword>
<proteinExistence type="predicted"/>
<protein>
    <submittedName>
        <fullName evidence="3">Uncharacterized protein</fullName>
    </submittedName>
</protein>
<keyword evidence="2" id="KW-1133">Transmembrane helix</keyword>
<organism evidence="3">
    <name type="scientific">mine drainage metagenome</name>
    <dbReference type="NCBI Taxonomy" id="410659"/>
    <lineage>
        <taxon>unclassified sequences</taxon>
        <taxon>metagenomes</taxon>
        <taxon>ecological metagenomes</taxon>
    </lineage>
</organism>
<reference evidence="3" key="1">
    <citation type="submission" date="2009-10" db="EMBL/GenBank/DDBJ databases">
        <title>Diversity of trophic interactions inside an arsenic-rich microbial ecosystem.</title>
        <authorList>
            <person name="Bertin P.N."/>
            <person name="Heinrich-Salmeron A."/>
            <person name="Pelletier E."/>
            <person name="Goulhen-Chollet F."/>
            <person name="Arsene-Ploetze F."/>
            <person name="Gallien S."/>
            <person name="Calteau A."/>
            <person name="Vallenet D."/>
            <person name="Casiot C."/>
            <person name="Chane-Woon-Ming B."/>
            <person name="Giloteaux L."/>
            <person name="Barakat M."/>
            <person name="Bonnefoy V."/>
            <person name="Bruneel O."/>
            <person name="Chandler M."/>
            <person name="Cleiss J."/>
            <person name="Duran R."/>
            <person name="Elbaz-Poulichet F."/>
            <person name="Fonknechten N."/>
            <person name="Lauga B."/>
            <person name="Mornico D."/>
            <person name="Ortet P."/>
            <person name="Schaeffer C."/>
            <person name="Siguier P."/>
            <person name="Alexander Thil Smith A."/>
            <person name="Van Dorsselaer A."/>
            <person name="Weissenbach J."/>
            <person name="Medigue C."/>
            <person name="Le Paslier D."/>
        </authorList>
    </citation>
    <scope>NUCLEOTIDE SEQUENCE</scope>
</reference>
<dbReference type="AlphaFoldDB" id="E6QMQ2"/>
<sequence length="60" mass="6412">MRTINPQKRTIGIAVAVAVAVAVAFAFAFLSVIPVRESAVSPGEHTYHPPVLGNQNITRQ</sequence>
<dbReference type="EMBL" id="CABQ01000232">
    <property type="protein sequence ID" value="CBI08523.1"/>
    <property type="molecule type" value="Genomic_DNA"/>
</dbReference>
<gene>
    <name evidence="3" type="ORF">CARN6_1997</name>
</gene>
<keyword evidence="2" id="KW-0472">Membrane</keyword>
<evidence type="ECO:0000313" key="3">
    <source>
        <dbReference type="EMBL" id="CBI08523.1"/>
    </source>
</evidence>
<evidence type="ECO:0000256" key="1">
    <source>
        <dbReference type="SAM" id="MobiDB-lite"/>
    </source>
</evidence>